<proteinExistence type="predicted"/>
<organism evidence="1 2">
    <name type="scientific">Methylobacterium dankookense</name>
    <dbReference type="NCBI Taxonomy" id="560405"/>
    <lineage>
        <taxon>Bacteria</taxon>
        <taxon>Pseudomonadati</taxon>
        <taxon>Pseudomonadota</taxon>
        <taxon>Alphaproteobacteria</taxon>
        <taxon>Hyphomicrobiales</taxon>
        <taxon>Methylobacteriaceae</taxon>
        <taxon>Methylobacterium</taxon>
    </lineage>
</organism>
<dbReference type="AlphaFoldDB" id="A0A564FY73"/>
<protein>
    <submittedName>
        <fullName evidence="1">Uncharacterized protein</fullName>
    </submittedName>
</protein>
<dbReference type="EMBL" id="CABFVH010000014">
    <property type="protein sequence ID" value="VUF12937.1"/>
    <property type="molecule type" value="Genomic_DNA"/>
</dbReference>
<reference evidence="1 2" key="1">
    <citation type="submission" date="2019-06" db="EMBL/GenBank/DDBJ databases">
        <authorList>
            <person name="Rodrigo-Torres L."/>
            <person name="Arahal R. D."/>
            <person name="Lucena T."/>
        </authorList>
    </citation>
    <scope>NUCLEOTIDE SEQUENCE [LARGE SCALE GENOMIC DNA]</scope>
    <source>
        <strain evidence="1 2">SW08-7</strain>
    </source>
</reference>
<dbReference type="Proteomes" id="UP000401717">
    <property type="component" value="Unassembled WGS sequence"/>
</dbReference>
<name>A0A564FY73_9HYPH</name>
<accession>A0A564FY73</accession>
<gene>
    <name evidence="1" type="ORF">MTDSW087_02632</name>
</gene>
<evidence type="ECO:0000313" key="2">
    <source>
        <dbReference type="Proteomes" id="UP000401717"/>
    </source>
</evidence>
<evidence type="ECO:0000313" key="1">
    <source>
        <dbReference type="EMBL" id="VUF12937.1"/>
    </source>
</evidence>
<sequence length="102" mass="10721">MCGAGAWASGASVRIEGIAWPAAARERASERRRSATSAMRCSVSAMAGLFGEFAEIRAGSMPVATTDTRMMPSRLSSKVAPRMMLASWSTSSRMRVAASSSS</sequence>